<comment type="caution">
    <text evidence="1">The sequence shown here is derived from an EMBL/GenBank/DDBJ whole genome shotgun (WGS) entry which is preliminary data.</text>
</comment>
<gene>
    <name evidence="1" type="ORF">RIB2604_01703460</name>
</gene>
<name>A0A146FBB6_ASPKA</name>
<proteinExistence type="predicted"/>
<dbReference type="EMBL" id="BCWF01000017">
    <property type="protein sequence ID" value="GAT23208.1"/>
    <property type="molecule type" value="Genomic_DNA"/>
</dbReference>
<accession>A0A146FBB6</accession>
<organism evidence="1 2">
    <name type="scientific">Aspergillus kawachii</name>
    <name type="common">White koji mold</name>
    <name type="synonym">Aspergillus awamori var. kawachi</name>
    <dbReference type="NCBI Taxonomy" id="1069201"/>
    <lineage>
        <taxon>Eukaryota</taxon>
        <taxon>Fungi</taxon>
        <taxon>Dikarya</taxon>
        <taxon>Ascomycota</taxon>
        <taxon>Pezizomycotina</taxon>
        <taxon>Eurotiomycetes</taxon>
        <taxon>Eurotiomycetidae</taxon>
        <taxon>Eurotiales</taxon>
        <taxon>Aspergillaceae</taxon>
        <taxon>Aspergillus</taxon>
        <taxon>Aspergillus subgen. Circumdati</taxon>
    </lineage>
</organism>
<reference evidence="2" key="2">
    <citation type="submission" date="2016-02" db="EMBL/GenBank/DDBJ databases">
        <title>Genome sequencing of Aspergillus luchuensis NBRC 4314.</title>
        <authorList>
            <person name="Yamada O."/>
        </authorList>
    </citation>
    <scope>NUCLEOTIDE SEQUENCE [LARGE SCALE GENOMIC DNA]</scope>
    <source>
        <strain evidence="2">RIB 2604</strain>
    </source>
</reference>
<protein>
    <submittedName>
        <fullName evidence="1">Uncharacterized protein</fullName>
    </submittedName>
</protein>
<sequence>MAEFNKQSGFRADRLDNQDFWSSPQRCTTFWTMQVITAAAAEARLVDD</sequence>
<dbReference type="AlphaFoldDB" id="A0A146FBB6"/>
<reference evidence="1 2" key="1">
    <citation type="journal article" date="2016" name="DNA Res.">
        <title>Genome sequence of Aspergillus luchuensis NBRC 4314.</title>
        <authorList>
            <person name="Yamada O."/>
            <person name="Machida M."/>
            <person name="Hosoyama A."/>
            <person name="Goto M."/>
            <person name="Takahashi T."/>
            <person name="Futagami T."/>
            <person name="Yamagata Y."/>
            <person name="Takeuchi M."/>
            <person name="Kobayashi T."/>
            <person name="Koike H."/>
            <person name="Abe K."/>
            <person name="Asai K."/>
            <person name="Arita M."/>
            <person name="Fujita N."/>
            <person name="Fukuda K."/>
            <person name="Higa K."/>
            <person name="Horikawa H."/>
            <person name="Ishikawa T."/>
            <person name="Jinno K."/>
            <person name="Kato Y."/>
            <person name="Kirimura K."/>
            <person name="Mizutani O."/>
            <person name="Nakasone K."/>
            <person name="Sano M."/>
            <person name="Shiraishi Y."/>
            <person name="Tsukahara M."/>
            <person name="Gomi K."/>
        </authorList>
    </citation>
    <scope>NUCLEOTIDE SEQUENCE [LARGE SCALE GENOMIC DNA]</scope>
    <source>
        <strain evidence="1 2">RIB 2604</strain>
    </source>
</reference>
<evidence type="ECO:0000313" key="2">
    <source>
        <dbReference type="Proteomes" id="UP000075230"/>
    </source>
</evidence>
<dbReference type="Proteomes" id="UP000075230">
    <property type="component" value="Unassembled WGS sequence"/>
</dbReference>
<evidence type="ECO:0000313" key="1">
    <source>
        <dbReference type="EMBL" id="GAT23208.1"/>
    </source>
</evidence>